<dbReference type="PROSITE" id="PS50053">
    <property type="entry name" value="UBIQUITIN_2"/>
    <property type="match status" value="1"/>
</dbReference>
<keyword evidence="18" id="KW-1185">Reference proteome</keyword>
<dbReference type="Pfam" id="PF02544">
    <property type="entry name" value="Steroid_dh"/>
    <property type="match status" value="1"/>
</dbReference>
<dbReference type="EC" id="1.3.1.93" evidence="4"/>
<keyword evidence="6 15" id="KW-0812">Transmembrane</keyword>
<evidence type="ECO:0000256" key="8">
    <source>
        <dbReference type="ARBA" id="ARBA00022832"/>
    </source>
</evidence>
<keyword evidence="12" id="KW-0443">Lipid metabolism</keyword>
<evidence type="ECO:0000256" key="6">
    <source>
        <dbReference type="ARBA" id="ARBA00022692"/>
    </source>
</evidence>
<keyword evidence="13 15" id="KW-0472">Membrane</keyword>
<dbReference type="AlphaFoldDB" id="A0A4S8LKK8"/>
<evidence type="ECO:0000256" key="2">
    <source>
        <dbReference type="ARBA" id="ARBA00005194"/>
    </source>
</evidence>
<dbReference type="OrthoDB" id="540503at2759"/>
<comment type="subcellular location">
    <subcellularLocation>
        <location evidence="1">Endoplasmic reticulum membrane</location>
        <topology evidence="1">Multi-pass membrane protein</topology>
    </subcellularLocation>
</comment>
<keyword evidence="9" id="KW-0521">NADP</keyword>
<evidence type="ECO:0000256" key="15">
    <source>
        <dbReference type="SAM" id="Phobius"/>
    </source>
</evidence>
<feature type="domain" description="Ubiquitin-like" evidence="16">
    <location>
        <begin position="21"/>
        <end position="80"/>
    </location>
</feature>
<dbReference type="CDD" id="cd01801">
    <property type="entry name" value="Ubl_TECR_like"/>
    <property type="match status" value="1"/>
</dbReference>
<evidence type="ECO:0000256" key="13">
    <source>
        <dbReference type="ARBA" id="ARBA00023136"/>
    </source>
</evidence>
<keyword evidence="5" id="KW-0444">Lipid biosynthesis</keyword>
<evidence type="ECO:0000256" key="14">
    <source>
        <dbReference type="ARBA" id="ARBA00023160"/>
    </source>
</evidence>
<accession>A0A4S8LKK8</accession>
<keyword evidence="7" id="KW-0256">Endoplasmic reticulum</keyword>
<evidence type="ECO:0000256" key="3">
    <source>
        <dbReference type="ARBA" id="ARBA00007742"/>
    </source>
</evidence>
<evidence type="ECO:0000259" key="16">
    <source>
        <dbReference type="PROSITE" id="PS50053"/>
    </source>
</evidence>
<evidence type="ECO:0000256" key="10">
    <source>
        <dbReference type="ARBA" id="ARBA00022989"/>
    </source>
</evidence>
<dbReference type="Gene3D" id="3.10.20.90">
    <property type="entry name" value="Phosphatidylinositol 3-kinase Catalytic Subunit, Chain A, domain 1"/>
    <property type="match status" value="1"/>
</dbReference>
<evidence type="ECO:0000313" key="18">
    <source>
        <dbReference type="Proteomes" id="UP000297245"/>
    </source>
</evidence>
<gene>
    <name evidence="17" type="ORF">K435DRAFT_760778</name>
</gene>
<dbReference type="Proteomes" id="UP000297245">
    <property type="component" value="Unassembled WGS sequence"/>
</dbReference>
<evidence type="ECO:0000256" key="1">
    <source>
        <dbReference type="ARBA" id="ARBA00004477"/>
    </source>
</evidence>
<keyword evidence="10 15" id="KW-1133">Transmembrane helix</keyword>
<proteinExistence type="inferred from homology"/>
<feature type="transmembrane region" description="Helical" evidence="15">
    <location>
        <begin position="267"/>
        <end position="285"/>
    </location>
</feature>
<evidence type="ECO:0000256" key="7">
    <source>
        <dbReference type="ARBA" id="ARBA00022824"/>
    </source>
</evidence>
<comment type="pathway">
    <text evidence="2">Lipid metabolism; fatty acid biosynthesis.</text>
</comment>
<dbReference type="InterPro" id="IPR001104">
    <property type="entry name" value="3-oxo-5_a-steroid_4-DH_C"/>
</dbReference>
<organism evidence="17 18">
    <name type="scientific">Dendrothele bispora (strain CBS 962.96)</name>
    <dbReference type="NCBI Taxonomy" id="1314807"/>
    <lineage>
        <taxon>Eukaryota</taxon>
        <taxon>Fungi</taxon>
        <taxon>Dikarya</taxon>
        <taxon>Basidiomycota</taxon>
        <taxon>Agaricomycotina</taxon>
        <taxon>Agaricomycetes</taxon>
        <taxon>Agaricomycetidae</taxon>
        <taxon>Agaricales</taxon>
        <taxon>Agaricales incertae sedis</taxon>
        <taxon>Dendrothele</taxon>
    </lineage>
</organism>
<keyword evidence="11" id="KW-0560">Oxidoreductase</keyword>
<dbReference type="Pfam" id="PF21696">
    <property type="entry name" value="TECR_N"/>
    <property type="match status" value="1"/>
</dbReference>
<evidence type="ECO:0000256" key="9">
    <source>
        <dbReference type="ARBA" id="ARBA00022857"/>
    </source>
</evidence>
<evidence type="ECO:0000256" key="5">
    <source>
        <dbReference type="ARBA" id="ARBA00022516"/>
    </source>
</evidence>
<protein>
    <recommendedName>
        <fullName evidence="4">very-long-chain enoyl-CoA reductase</fullName>
        <ecNumber evidence="4">1.3.1.93</ecNumber>
    </recommendedName>
</protein>
<dbReference type="PROSITE" id="PS50244">
    <property type="entry name" value="S5A_REDUCTASE"/>
    <property type="match status" value="1"/>
</dbReference>
<keyword evidence="8" id="KW-0276">Fatty acid metabolism</keyword>
<name>A0A4S8LKK8_DENBC</name>
<sequence length="311" mass="35339">MSTLTISATRVPPFARKSFPLTIPFSPDETVEDIKKTIAAKIPKLYTSRQRLTLKSEKKPLADETKLKDAGIGSGAELELKDLGPQIGWKTVFVVEYTGPLLIHPIFYYLPEIFYGKGPVIHSQLQNFVFAMVELHFAKRVLETLFIHRFSHGTMPLFNIFKNSFHYHVLSGVLLALDLYRPAFSATSPYIQGTFRNDETFLWICAGLWAFFELSNLSTHLTLRSLRPAGTKKRAIPFGYGFGMVSCPNYFFETLGWTVVAGMTGSYAAYFFLVVGTGQMLLWALKKHKNYKKDFGKEYPRGRKAMFPFLI</sequence>
<reference evidence="17 18" key="1">
    <citation type="journal article" date="2019" name="Nat. Ecol. Evol.">
        <title>Megaphylogeny resolves global patterns of mushroom evolution.</title>
        <authorList>
            <person name="Varga T."/>
            <person name="Krizsan K."/>
            <person name="Foldi C."/>
            <person name="Dima B."/>
            <person name="Sanchez-Garcia M."/>
            <person name="Sanchez-Ramirez S."/>
            <person name="Szollosi G.J."/>
            <person name="Szarkandi J.G."/>
            <person name="Papp V."/>
            <person name="Albert L."/>
            <person name="Andreopoulos W."/>
            <person name="Angelini C."/>
            <person name="Antonin V."/>
            <person name="Barry K.W."/>
            <person name="Bougher N.L."/>
            <person name="Buchanan P."/>
            <person name="Buyck B."/>
            <person name="Bense V."/>
            <person name="Catcheside P."/>
            <person name="Chovatia M."/>
            <person name="Cooper J."/>
            <person name="Damon W."/>
            <person name="Desjardin D."/>
            <person name="Finy P."/>
            <person name="Geml J."/>
            <person name="Haridas S."/>
            <person name="Hughes K."/>
            <person name="Justo A."/>
            <person name="Karasinski D."/>
            <person name="Kautmanova I."/>
            <person name="Kiss B."/>
            <person name="Kocsube S."/>
            <person name="Kotiranta H."/>
            <person name="LaButti K.M."/>
            <person name="Lechner B.E."/>
            <person name="Liimatainen K."/>
            <person name="Lipzen A."/>
            <person name="Lukacs Z."/>
            <person name="Mihaltcheva S."/>
            <person name="Morgado L.N."/>
            <person name="Niskanen T."/>
            <person name="Noordeloos M.E."/>
            <person name="Ohm R.A."/>
            <person name="Ortiz-Santana B."/>
            <person name="Ovrebo C."/>
            <person name="Racz N."/>
            <person name="Riley R."/>
            <person name="Savchenko A."/>
            <person name="Shiryaev A."/>
            <person name="Soop K."/>
            <person name="Spirin V."/>
            <person name="Szebenyi C."/>
            <person name="Tomsovsky M."/>
            <person name="Tulloss R.E."/>
            <person name="Uehling J."/>
            <person name="Grigoriev I.V."/>
            <person name="Vagvolgyi C."/>
            <person name="Papp T."/>
            <person name="Martin F.M."/>
            <person name="Miettinen O."/>
            <person name="Hibbett D.S."/>
            <person name="Nagy L.G."/>
        </authorList>
    </citation>
    <scope>NUCLEOTIDE SEQUENCE [LARGE SCALE GENOMIC DNA]</scope>
    <source>
        <strain evidence="17 18">CBS 962.96</strain>
    </source>
</reference>
<evidence type="ECO:0000256" key="4">
    <source>
        <dbReference type="ARBA" id="ARBA00012530"/>
    </source>
</evidence>
<evidence type="ECO:0000256" key="11">
    <source>
        <dbReference type="ARBA" id="ARBA00023002"/>
    </source>
</evidence>
<dbReference type="SUPFAM" id="SSF54236">
    <property type="entry name" value="Ubiquitin-like"/>
    <property type="match status" value="1"/>
</dbReference>
<comment type="similarity">
    <text evidence="3">Belongs to the steroid 5-alpha reductase family.</text>
</comment>
<dbReference type="PANTHER" id="PTHR10556:SF28">
    <property type="entry name" value="VERY-LONG-CHAIN ENOYL-COA REDUCTASE"/>
    <property type="match status" value="1"/>
</dbReference>
<dbReference type="GO" id="GO:0005789">
    <property type="term" value="C:endoplasmic reticulum membrane"/>
    <property type="evidence" value="ECO:0007669"/>
    <property type="project" value="UniProtKB-SubCell"/>
</dbReference>
<evidence type="ECO:0000256" key="12">
    <source>
        <dbReference type="ARBA" id="ARBA00023098"/>
    </source>
</evidence>
<keyword evidence="14" id="KW-0275">Fatty acid biosynthesis</keyword>
<dbReference type="GO" id="GO:0042761">
    <property type="term" value="P:very long-chain fatty acid biosynthetic process"/>
    <property type="evidence" value="ECO:0007669"/>
    <property type="project" value="TreeGrafter"/>
</dbReference>
<dbReference type="PANTHER" id="PTHR10556">
    <property type="entry name" value="3-OXO-5-ALPHA-STEROID 4-DEHYDROGENASE"/>
    <property type="match status" value="1"/>
</dbReference>
<dbReference type="EMBL" id="ML179357">
    <property type="protein sequence ID" value="THU89772.1"/>
    <property type="molecule type" value="Genomic_DNA"/>
</dbReference>
<dbReference type="InterPro" id="IPR039357">
    <property type="entry name" value="SRD5A/TECR"/>
</dbReference>
<dbReference type="InterPro" id="IPR029071">
    <property type="entry name" value="Ubiquitin-like_domsf"/>
</dbReference>
<evidence type="ECO:0000313" key="17">
    <source>
        <dbReference type="EMBL" id="THU89772.1"/>
    </source>
</evidence>
<dbReference type="InterPro" id="IPR000626">
    <property type="entry name" value="Ubiquitin-like_dom"/>
</dbReference>
<dbReference type="GO" id="GO:0102758">
    <property type="term" value="F:very-long-chain enoyl-CoA reductase activity"/>
    <property type="evidence" value="ECO:0007669"/>
    <property type="project" value="UniProtKB-EC"/>
</dbReference>
<dbReference type="InterPro" id="IPR049127">
    <property type="entry name" value="TECR-like_N"/>
</dbReference>
<feature type="transmembrane region" description="Helical" evidence="15">
    <location>
        <begin position="235"/>
        <end position="252"/>
    </location>
</feature>